<dbReference type="Gene3D" id="3.30.420.10">
    <property type="entry name" value="Ribonuclease H-like superfamily/Ribonuclease H"/>
    <property type="match status" value="1"/>
</dbReference>
<dbReference type="EMBL" id="HBUE01123907">
    <property type="protein sequence ID" value="CAG6493626.1"/>
    <property type="molecule type" value="Transcribed_RNA"/>
</dbReference>
<dbReference type="PANTHER" id="PTHR47331">
    <property type="entry name" value="PHD-TYPE DOMAIN-CONTAINING PROTEIN"/>
    <property type="match status" value="1"/>
</dbReference>
<proteinExistence type="predicted"/>
<dbReference type="InterPro" id="IPR040676">
    <property type="entry name" value="DUF5641"/>
</dbReference>
<name>A0A8D8CN12_CULPI</name>
<evidence type="ECO:0000259" key="1">
    <source>
        <dbReference type="PROSITE" id="PS50994"/>
    </source>
</evidence>
<evidence type="ECO:0000313" key="2">
    <source>
        <dbReference type="EMBL" id="CAG6493626.1"/>
    </source>
</evidence>
<dbReference type="SUPFAM" id="SSF53098">
    <property type="entry name" value="Ribonuclease H-like"/>
    <property type="match status" value="1"/>
</dbReference>
<dbReference type="PROSITE" id="PS50994">
    <property type="entry name" value="INTEGRASE"/>
    <property type="match status" value="1"/>
</dbReference>
<dbReference type="PANTHER" id="PTHR47331:SF1">
    <property type="entry name" value="GAG-LIKE PROTEIN"/>
    <property type="match status" value="1"/>
</dbReference>
<feature type="domain" description="Integrase catalytic" evidence="1">
    <location>
        <begin position="10"/>
        <end position="204"/>
    </location>
</feature>
<sequence>MGDLPSYRVTQAYPFERVGVDFAGPIYVRKGHPRKPVYCKAYVALFVCMVTKCIHIELVSNLTTDAFIAALHRFVARRGLPSDVYSDNATNFAGASSELHELYALLTQQLTKDALQEFCLPKEIRWHFIPPRSPHVGGLWEAGVKSAKHLIKRNAGETKLTEEEWSTLLTQIEGILNSRPLVPQTADPGDLNVITPGHLLIGRPFNAIPEPAYDQLKPGTLTRWQHLQKMRADFWKRWSAGYLSELQQRQKWNKQHTVVKEGDLVLLKEENVPALQWRLGRVVKAHPGQDGVTRVVTVKTAGGVYKRSTAKVAVLPLDDEAEEKTAG</sequence>
<dbReference type="InterPro" id="IPR012337">
    <property type="entry name" value="RNaseH-like_sf"/>
</dbReference>
<dbReference type="GO" id="GO:0015074">
    <property type="term" value="P:DNA integration"/>
    <property type="evidence" value="ECO:0007669"/>
    <property type="project" value="InterPro"/>
</dbReference>
<dbReference type="InterPro" id="IPR001584">
    <property type="entry name" value="Integrase_cat-core"/>
</dbReference>
<dbReference type="AlphaFoldDB" id="A0A8D8CN12"/>
<dbReference type="InterPro" id="IPR036397">
    <property type="entry name" value="RNaseH_sf"/>
</dbReference>
<accession>A0A8D8CN12</accession>
<dbReference type="Pfam" id="PF18701">
    <property type="entry name" value="DUF5641"/>
    <property type="match status" value="1"/>
</dbReference>
<reference evidence="2" key="1">
    <citation type="submission" date="2021-05" db="EMBL/GenBank/DDBJ databases">
        <authorList>
            <person name="Alioto T."/>
            <person name="Alioto T."/>
            <person name="Gomez Garrido J."/>
        </authorList>
    </citation>
    <scope>NUCLEOTIDE SEQUENCE</scope>
</reference>
<organism evidence="2">
    <name type="scientific">Culex pipiens</name>
    <name type="common">House mosquito</name>
    <dbReference type="NCBI Taxonomy" id="7175"/>
    <lineage>
        <taxon>Eukaryota</taxon>
        <taxon>Metazoa</taxon>
        <taxon>Ecdysozoa</taxon>
        <taxon>Arthropoda</taxon>
        <taxon>Hexapoda</taxon>
        <taxon>Insecta</taxon>
        <taxon>Pterygota</taxon>
        <taxon>Neoptera</taxon>
        <taxon>Endopterygota</taxon>
        <taxon>Diptera</taxon>
        <taxon>Nematocera</taxon>
        <taxon>Culicoidea</taxon>
        <taxon>Culicidae</taxon>
        <taxon>Culicinae</taxon>
        <taxon>Culicini</taxon>
        <taxon>Culex</taxon>
        <taxon>Culex</taxon>
    </lineage>
</organism>
<protein>
    <submittedName>
        <fullName evidence="2">(northern house mosquito) hypothetical protein</fullName>
    </submittedName>
</protein>
<dbReference type="GO" id="GO:0003676">
    <property type="term" value="F:nucleic acid binding"/>
    <property type="evidence" value="ECO:0007669"/>
    <property type="project" value="InterPro"/>
</dbReference>